<feature type="region of interest" description="Disordered" evidence="1">
    <location>
        <begin position="1"/>
        <end position="116"/>
    </location>
</feature>
<protein>
    <submittedName>
        <fullName evidence="2">Uncharacterized protein</fullName>
    </submittedName>
</protein>
<reference evidence="2 3" key="1">
    <citation type="journal article" date="2018" name="Nat. Ecol. Evol.">
        <title>Pezizomycetes genomes reveal the molecular basis of ectomycorrhizal truffle lifestyle.</title>
        <authorList>
            <person name="Murat C."/>
            <person name="Payen T."/>
            <person name="Noel B."/>
            <person name="Kuo A."/>
            <person name="Morin E."/>
            <person name="Chen J."/>
            <person name="Kohler A."/>
            <person name="Krizsan K."/>
            <person name="Balestrini R."/>
            <person name="Da Silva C."/>
            <person name="Montanini B."/>
            <person name="Hainaut M."/>
            <person name="Levati E."/>
            <person name="Barry K.W."/>
            <person name="Belfiori B."/>
            <person name="Cichocki N."/>
            <person name="Clum A."/>
            <person name="Dockter R.B."/>
            <person name="Fauchery L."/>
            <person name="Guy J."/>
            <person name="Iotti M."/>
            <person name="Le Tacon F."/>
            <person name="Lindquist E.A."/>
            <person name="Lipzen A."/>
            <person name="Malagnac F."/>
            <person name="Mello A."/>
            <person name="Molinier V."/>
            <person name="Miyauchi S."/>
            <person name="Poulain J."/>
            <person name="Riccioni C."/>
            <person name="Rubini A."/>
            <person name="Sitrit Y."/>
            <person name="Splivallo R."/>
            <person name="Traeger S."/>
            <person name="Wang M."/>
            <person name="Zifcakova L."/>
            <person name="Wipf D."/>
            <person name="Zambonelli A."/>
            <person name="Paolocci F."/>
            <person name="Nowrousian M."/>
            <person name="Ottonello S."/>
            <person name="Baldrian P."/>
            <person name="Spatafora J.W."/>
            <person name="Henrissat B."/>
            <person name="Nagy L.G."/>
            <person name="Aury J.M."/>
            <person name="Wincker P."/>
            <person name="Grigoriev I.V."/>
            <person name="Bonfante P."/>
            <person name="Martin F.M."/>
        </authorList>
    </citation>
    <scope>NUCLEOTIDE SEQUENCE [LARGE SCALE GENOMIC DNA]</scope>
    <source>
        <strain evidence="2 3">RN42</strain>
    </source>
</reference>
<dbReference type="Proteomes" id="UP000275078">
    <property type="component" value="Unassembled WGS sequence"/>
</dbReference>
<sequence length="177" mass="19913">MDSPYFNENQNATRRSHARHHRSSDVASSSPHSNAPEHSIHSHEGYNSHPRHSHVARQLSSVSHRPSSARHSFAHTSITDNTDSNSNPSLDYSPQTATTHSYEANSSRPTSRADTIDTKERRVRLSDGDIRTEYMVWYCCQGSHMQLLINSEVCLWTNGDSICGHQFCEDCTTGWSS</sequence>
<proteinExistence type="predicted"/>
<keyword evidence="3" id="KW-1185">Reference proteome</keyword>
<feature type="compositionally biased region" description="Polar residues" evidence="1">
    <location>
        <begin position="1"/>
        <end position="11"/>
    </location>
</feature>
<name>A0A3N4HN83_ASCIM</name>
<dbReference type="EMBL" id="ML119791">
    <property type="protein sequence ID" value="RPA74396.1"/>
    <property type="molecule type" value="Genomic_DNA"/>
</dbReference>
<feature type="compositionally biased region" description="Polar residues" evidence="1">
    <location>
        <begin position="58"/>
        <end position="113"/>
    </location>
</feature>
<organism evidence="2 3">
    <name type="scientific">Ascobolus immersus RN42</name>
    <dbReference type="NCBI Taxonomy" id="1160509"/>
    <lineage>
        <taxon>Eukaryota</taxon>
        <taxon>Fungi</taxon>
        <taxon>Dikarya</taxon>
        <taxon>Ascomycota</taxon>
        <taxon>Pezizomycotina</taxon>
        <taxon>Pezizomycetes</taxon>
        <taxon>Pezizales</taxon>
        <taxon>Ascobolaceae</taxon>
        <taxon>Ascobolus</taxon>
    </lineage>
</organism>
<gene>
    <name evidence="2" type="ORF">BJ508DRAFT_312904</name>
</gene>
<evidence type="ECO:0000313" key="3">
    <source>
        <dbReference type="Proteomes" id="UP000275078"/>
    </source>
</evidence>
<evidence type="ECO:0000256" key="1">
    <source>
        <dbReference type="SAM" id="MobiDB-lite"/>
    </source>
</evidence>
<feature type="compositionally biased region" description="Low complexity" evidence="1">
    <location>
        <begin position="25"/>
        <end position="34"/>
    </location>
</feature>
<evidence type="ECO:0000313" key="2">
    <source>
        <dbReference type="EMBL" id="RPA74396.1"/>
    </source>
</evidence>
<dbReference type="AlphaFoldDB" id="A0A3N4HN83"/>
<accession>A0A3N4HN83</accession>